<organism evidence="1 2">
    <name type="scientific">Aspergillus tamarii</name>
    <dbReference type="NCBI Taxonomy" id="41984"/>
    <lineage>
        <taxon>Eukaryota</taxon>
        <taxon>Fungi</taxon>
        <taxon>Dikarya</taxon>
        <taxon>Ascomycota</taxon>
        <taxon>Pezizomycotina</taxon>
        <taxon>Eurotiomycetes</taxon>
        <taxon>Eurotiomycetidae</taxon>
        <taxon>Eurotiales</taxon>
        <taxon>Aspergillaceae</taxon>
        <taxon>Aspergillus</taxon>
        <taxon>Aspergillus subgen. Circumdati</taxon>
    </lineage>
</organism>
<accession>A0A5N6UFW1</accession>
<dbReference type="Proteomes" id="UP000326950">
    <property type="component" value="Unassembled WGS sequence"/>
</dbReference>
<proteinExistence type="predicted"/>
<dbReference type="AlphaFoldDB" id="A0A5N6UFW1"/>
<evidence type="ECO:0000313" key="1">
    <source>
        <dbReference type="EMBL" id="KAE8157509.1"/>
    </source>
</evidence>
<evidence type="ECO:0000313" key="2">
    <source>
        <dbReference type="Proteomes" id="UP000326950"/>
    </source>
</evidence>
<sequence>MLIRLSISASCCSPSFPFFISFGVNLAVFSGTANNSPVNCFWLLKANPVYRLGDGYRIFLVPSSRSCSSVELLYSDM</sequence>
<protein>
    <submittedName>
        <fullName evidence="1">Uncharacterized protein</fullName>
    </submittedName>
</protein>
<dbReference type="EMBL" id="ML738721">
    <property type="protein sequence ID" value="KAE8157509.1"/>
    <property type="molecule type" value="Genomic_DNA"/>
</dbReference>
<name>A0A5N6UFW1_ASPTM</name>
<reference evidence="1 2" key="1">
    <citation type="submission" date="2019-04" db="EMBL/GenBank/DDBJ databases">
        <title>Friends and foes A comparative genomics study of 23 Aspergillus species from section Flavi.</title>
        <authorList>
            <consortium name="DOE Joint Genome Institute"/>
            <person name="Kjaerbolling I."/>
            <person name="Vesth T."/>
            <person name="Frisvad J.C."/>
            <person name="Nybo J.L."/>
            <person name="Theobald S."/>
            <person name="Kildgaard S."/>
            <person name="Isbrandt T."/>
            <person name="Kuo A."/>
            <person name="Sato A."/>
            <person name="Lyhne E.K."/>
            <person name="Kogle M.E."/>
            <person name="Wiebenga A."/>
            <person name="Kun R.S."/>
            <person name="Lubbers R.J."/>
            <person name="Makela M.R."/>
            <person name="Barry K."/>
            <person name="Chovatia M."/>
            <person name="Clum A."/>
            <person name="Daum C."/>
            <person name="Haridas S."/>
            <person name="He G."/>
            <person name="LaButti K."/>
            <person name="Lipzen A."/>
            <person name="Mondo S."/>
            <person name="Riley R."/>
            <person name="Salamov A."/>
            <person name="Simmons B.A."/>
            <person name="Magnuson J.K."/>
            <person name="Henrissat B."/>
            <person name="Mortensen U.H."/>
            <person name="Larsen T.O."/>
            <person name="Devries R.P."/>
            <person name="Grigoriev I.V."/>
            <person name="Machida M."/>
            <person name="Baker S.E."/>
            <person name="Andersen M.R."/>
        </authorList>
    </citation>
    <scope>NUCLEOTIDE SEQUENCE [LARGE SCALE GENOMIC DNA]</scope>
    <source>
        <strain evidence="1 2">CBS 117626</strain>
    </source>
</reference>
<keyword evidence="2" id="KW-1185">Reference proteome</keyword>
<gene>
    <name evidence="1" type="ORF">BDV40DRAFT_278039</name>
</gene>